<dbReference type="InterPro" id="IPR036728">
    <property type="entry name" value="PBP_GOBP_sf"/>
</dbReference>
<proteinExistence type="inferred from homology"/>
<dbReference type="KEGG" id="dan:6505523"/>
<dbReference type="Proteomes" id="UP000007801">
    <property type="component" value="Unassembled WGS sequence"/>
</dbReference>
<dbReference type="SMR" id="B3MTH1"/>
<dbReference type="PANTHER" id="PTHR11857">
    <property type="entry name" value="ODORANT BINDING PROTEIN-RELATED"/>
    <property type="match status" value="1"/>
</dbReference>
<dbReference type="PANTHER" id="PTHR11857:SF46">
    <property type="entry name" value="GENERAL ODORANT-BINDING PROTEIN 99A-RELATED"/>
    <property type="match status" value="1"/>
</dbReference>
<evidence type="ECO:0000313" key="7">
    <source>
        <dbReference type="EMBL" id="EDV30561.1"/>
    </source>
</evidence>
<evidence type="ECO:0000256" key="1">
    <source>
        <dbReference type="ARBA" id="ARBA00004613"/>
    </source>
</evidence>
<dbReference type="Pfam" id="PF01395">
    <property type="entry name" value="PBP_GOBP"/>
    <property type="match status" value="1"/>
</dbReference>
<comment type="similarity">
    <text evidence="2">Belongs to the PBP/GOBP family.</text>
</comment>
<dbReference type="SUPFAM" id="SSF47565">
    <property type="entry name" value="Insect pheromone/odorant-binding proteins"/>
    <property type="match status" value="1"/>
</dbReference>
<dbReference type="GO" id="GO:0005549">
    <property type="term" value="F:odorant binding"/>
    <property type="evidence" value="ECO:0007669"/>
    <property type="project" value="InterPro"/>
</dbReference>
<evidence type="ECO:0000313" key="8">
    <source>
        <dbReference type="Proteomes" id="UP000007801"/>
    </source>
</evidence>
<dbReference type="OrthoDB" id="5978988at2759"/>
<feature type="signal peptide" evidence="6">
    <location>
        <begin position="1"/>
        <end position="16"/>
    </location>
</feature>
<sequence>MKILIVLLVGVAFVLARPQHDGQEGHYVVKYDYDLESARKACAEEIRATEDLVARYKSPEQAVSLCFLACGLEKFGLYDAEHGFDLDKLYMQLAGVSGHVDKSDELYQKIVQCTESHKEGDSCAKAYDAGTCFMNANLLLVQ</sequence>
<dbReference type="InterPro" id="IPR006170">
    <property type="entry name" value="PBP/GOBP"/>
</dbReference>
<dbReference type="PhylomeDB" id="B3MTH1"/>
<organism evidence="7 8">
    <name type="scientific">Drosophila ananassae</name>
    <name type="common">Fruit fly</name>
    <dbReference type="NCBI Taxonomy" id="7217"/>
    <lineage>
        <taxon>Eukaryota</taxon>
        <taxon>Metazoa</taxon>
        <taxon>Ecdysozoa</taxon>
        <taxon>Arthropoda</taxon>
        <taxon>Hexapoda</taxon>
        <taxon>Insecta</taxon>
        <taxon>Pterygota</taxon>
        <taxon>Neoptera</taxon>
        <taxon>Endopterygota</taxon>
        <taxon>Diptera</taxon>
        <taxon>Brachycera</taxon>
        <taxon>Muscomorpha</taxon>
        <taxon>Ephydroidea</taxon>
        <taxon>Drosophilidae</taxon>
        <taxon>Drosophila</taxon>
        <taxon>Sophophora</taxon>
    </lineage>
</organism>
<dbReference type="Gene3D" id="1.10.238.20">
    <property type="entry name" value="Pheromone/general odorant binding protein domain"/>
    <property type="match status" value="1"/>
</dbReference>
<protein>
    <submittedName>
        <fullName evidence="7">Odorant-binding protein 99b-2</fullName>
    </submittedName>
</protein>
<evidence type="ECO:0000256" key="4">
    <source>
        <dbReference type="ARBA" id="ARBA00022729"/>
    </source>
</evidence>
<evidence type="ECO:0000256" key="6">
    <source>
        <dbReference type="SAM" id="SignalP"/>
    </source>
</evidence>
<keyword evidence="3" id="KW-0964">Secreted</keyword>
<dbReference type="SMART" id="SM00708">
    <property type="entry name" value="PhBP"/>
    <property type="match status" value="1"/>
</dbReference>
<dbReference type="CDD" id="cd23992">
    <property type="entry name" value="PBP_GOBP"/>
    <property type="match status" value="1"/>
</dbReference>
<accession>B3MTH1</accession>
<gene>
    <name evidence="7" type="primary">Dana\Obp99b-2</name>
    <name evidence="7" type="synonym">Dana\GF22871</name>
    <name evidence="7" type="synonym">dana_GLEANR_7417</name>
    <name evidence="7" type="synonym">DanaObp99b-2</name>
    <name evidence="7" type="synonym">Obp99b-2</name>
    <name evidence="7" type="ORF">GF22871</name>
</gene>
<feature type="chain" id="PRO_5002791170" evidence="6">
    <location>
        <begin position="17"/>
        <end position="142"/>
    </location>
</feature>
<dbReference type="InParanoid" id="B3MTH1"/>
<dbReference type="AlphaFoldDB" id="B3MTH1"/>
<evidence type="ECO:0000256" key="2">
    <source>
        <dbReference type="ARBA" id="ARBA00008098"/>
    </source>
</evidence>
<dbReference type="EMBL" id="CH902623">
    <property type="protein sequence ID" value="EDV30561.1"/>
    <property type="molecule type" value="Genomic_DNA"/>
</dbReference>
<dbReference type="STRING" id="7217.B3MTH1"/>
<keyword evidence="8" id="KW-1185">Reference proteome</keyword>
<dbReference type="HOGENOM" id="CLU_144993_1_0_1"/>
<dbReference type="GeneID" id="6505523"/>
<evidence type="ECO:0000256" key="5">
    <source>
        <dbReference type="ARBA" id="ARBA00023157"/>
    </source>
</evidence>
<name>B3MTH1_DROAN</name>
<reference evidence="7 8" key="1">
    <citation type="journal article" date="2007" name="Nature">
        <title>Evolution of genes and genomes on the Drosophila phylogeny.</title>
        <authorList>
            <consortium name="Drosophila 12 Genomes Consortium"/>
            <person name="Clark A.G."/>
            <person name="Eisen M.B."/>
            <person name="Smith D.R."/>
            <person name="Bergman C.M."/>
            <person name="Oliver B."/>
            <person name="Markow T.A."/>
            <person name="Kaufman T.C."/>
            <person name="Kellis M."/>
            <person name="Gelbart W."/>
            <person name="Iyer V.N."/>
            <person name="Pollard D.A."/>
            <person name="Sackton T.B."/>
            <person name="Larracuente A.M."/>
            <person name="Singh N.D."/>
            <person name="Abad J.P."/>
            <person name="Abt D.N."/>
            <person name="Adryan B."/>
            <person name="Aguade M."/>
            <person name="Akashi H."/>
            <person name="Anderson W.W."/>
            <person name="Aquadro C.F."/>
            <person name="Ardell D.H."/>
            <person name="Arguello R."/>
            <person name="Artieri C.G."/>
            <person name="Barbash D.A."/>
            <person name="Barker D."/>
            <person name="Barsanti P."/>
            <person name="Batterham P."/>
            <person name="Batzoglou S."/>
            <person name="Begun D."/>
            <person name="Bhutkar A."/>
            <person name="Blanco E."/>
            <person name="Bosak S.A."/>
            <person name="Bradley R.K."/>
            <person name="Brand A.D."/>
            <person name="Brent M.R."/>
            <person name="Brooks A.N."/>
            <person name="Brown R.H."/>
            <person name="Butlin R.K."/>
            <person name="Caggese C."/>
            <person name="Calvi B.R."/>
            <person name="Bernardo de Carvalho A."/>
            <person name="Caspi A."/>
            <person name="Castrezana S."/>
            <person name="Celniker S.E."/>
            <person name="Chang J.L."/>
            <person name="Chapple C."/>
            <person name="Chatterji S."/>
            <person name="Chinwalla A."/>
            <person name="Civetta A."/>
            <person name="Clifton S.W."/>
            <person name="Comeron J.M."/>
            <person name="Costello J.C."/>
            <person name="Coyne J.A."/>
            <person name="Daub J."/>
            <person name="David R.G."/>
            <person name="Delcher A.L."/>
            <person name="Delehaunty K."/>
            <person name="Do C.B."/>
            <person name="Ebling H."/>
            <person name="Edwards K."/>
            <person name="Eickbush T."/>
            <person name="Evans J.D."/>
            <person name="Filipski A."/>
            <person name="Findeiss S."/>
            <person name="Freyhult E."/>
            <person name="Fulton L."/>
            <person name="Fulton R."/>
            <person name="Garcia A.C."/>
            <person name="Gardiner A."/>
            <person name="Garfield D.A."/>
            <person name="Garvin B.E."/>
            <person name="Gibson G."/>
            <person name="Gilbert D."/>
            <person name="Gnerre S."/>
            <person name="Godfrey J."/>
            <person name="Good R."/>
            <person name="Gotea V."/>
            <person name="Gravely B."/>
            <person name="Greenberg A.J."/>
            <person name="Griffiths-Jones S."/>
            <person name="Gross S."/>
            <person name="Guigo R."/>
            <person name="Gustafson E.A."/>
            <person name="Haerty W."/>
            <person name="Hahn M.W."/>
            <person name="Halligan D.L."/>
            <person name="Halpern A.L."/>
            <person name="Halter G.M."/>
            <person name="Han M.V."/>
            <person name="Heger A."/>
            <person name="Hillier L."/>
            <person name="Hinrichs A.S."/>
            <person name="Holmes I."/>
            <person name="Hoskins R.A."/>
            <person name="Hubisz M.J."/>
            <person name="Hultmark D."/>
            <person name="Huntley M.A."/>
            <person name="Jaffe D.B."/>
            <person name="Jagadeeshan S."/>
            <person name="Jeck W.R."/>
            <person name="Johnson J."/>
            <person name="Jones C.D."/>
            <person name="Jordan W.C."/>
            <person name="Karpen G.H."/>
            <person name="Kataoka E."/>
            <person name="Keightley P.D."/>
            <person name="Kheradpour P."/>
            <person name="Kirkness E.F."/>
            <person name="Koerich L.B."/>
            <person name="Kristiansen K."/>
            <person name="Kudrna D."/>
            <person name="Kulathinal R.J."/>
            <person name="Kumar S."/>
            <person name="Kwok R."/>
            <person name="Lander E."/>
            <person name="Langley C.H."/>
            <person name="Lapoint R."/>
            <person name="Lazzaro B.P."/>
            <person name="Lee S.J."/>
            <person name="Levesque L."/>
            <person name="Li R."/>
            <person name="Lin C.F."/>
            <person name="Lin M.F."/>
            <person name="Lindblad-Toh K."/>
            <person name="Llopart A."/>
            <person name="Long M."/>
            <person name="Low L."/>
            <person name="Lozovsky E."/>
            <person name="Lu J."/>
            <person name="Luo M."/>
            <person name="Machado C.A."/>
            <person name="Makalowski W."/>
            <person name="Marzo M."/>
            <person name="Matsuda M."/>
            <person name="Matzkin L."/>
            <person name="McAllister B."/>
            <person name="McBride C.S."/>
            <person name="McKernan B."/>
            <person name="McKernan K."/>
            <person name="Mendez-Lago M."/>
            <person name="Minx P."/>
            <person name="Mollenhauer M.U."/>
            <person name="Montooth K."/>
            <person name="Mount S.M."/>
            <person name="Mu X."/>
            <person name="Myers E."/>
            <person name="Negre B."/>
            <person name="Newfeld S."/>
            <person name="Nielsen R."/>
            <person name="Noor M.A."/>
            <person name="O'Grady P."/>
            <person name="Pachter L."/>
            <person name="Papaceit M."/>
            <person name="Parisi M.J."/>
            <person name="Parisi M."/>
            <person name="Parts L."/>
            <person name="Pedersen J.S."/>
            <person name="Pesole G."/>
            <person name="Phillippy A.M."/>
            <person name="Ponting C.P."/>
            <person name="Pop M."/>
            <person name="Porcelli D."/>
            <person name="Powell J.R."/>
            <person name="Prohaska S."/>
            <person name="Pruitt K."/>
            <person name="Puig M."/>
            <person name="Quesneville H."/>
            <person name="Ram K.R."/>
            <person name="Rand D."/>
            <person name="Rasmussen M.D."/>
            <person name="Reed L.K."/>
            <person name="Reenan R."/>
            <person name="Reily A."/>
            <person name="Remington K.A."/>
            <person name="Rieger T.T."/>
            <person name="Ritchie M.G."/>
            <person name="Robin C."/>
            <person name="Rogers Y.H."/>
            <person name="Rohde C."/>
            <person name="Rozas J."/>
            <person name="Rubenfield M.J."/>
            <person name="Ruiz A."/>
            <person name="Russo S."/>
            <person name="Salzberg S.L."/>
            <person name="Sanchez-Gracia A."/>
            <person name="Saranga D.J."/>
            <person name="Sato H."/>
            <person name="Schaeffer S.W."/>
            <person name="Schatz M.C."/>
            <person name="Schlenke T."/>
            <person name="Schwartz R."/>
            <person name="Segarra C."/>
            <person name="Singh R.S."/>
            <person name="Sirot L."/>
            <person name="Sirota M."/>
            <person name="Sisneros N.B."/>
            <person name="Smith C.D."/>
            <person name="Smith T.F."/>
            <person name="Spieth J."/>
            <person name="Stage D.E."/>
            <person name="Stark A."/>
            <person name="Stephan W."/>
            <person name="Strausberg R.L."/>
            <person name="Strempel S."/>
            <person name="Sturgill D."/>
            <person name="Sutton G."/>
            <person name="Sutton G.G."/>
            <person name="Tao W."/>
            <person name="Teichmann S."/>
            <person name="Tobari Y.N."/>
            <person name="Tomimura Y."/>
            <person name="Tsolas J.M."/>
            <person name="Valente V.L."/>
            <person name="Venter E."/>
            <person name="Venter J.C."/>
            <person name="Vicario S."/>
            <person name="Vieira F.G."/>
            <person name="Vilella A.J."/>
            <person name="Villasante A."/>
            <person name="Walenz B."/>
            <person name="Wang J."/>
            <person name="Wasserman M."/>
            <person name="Watts T."/>
            <person name="Wilson D."/>
            <person name="Wilson R.K."/>
            <person name="Wing R.A."/>
            <person name="Wolfner M.F."/>
            <person name="Wong A."/>
            <person name="Wong G.K."/>
            <person name="Wu C.I."/>
            <person name="Wu G."/>
            <person name="Yamamoto D."/>
            <person name="Yang H.P."/>
            <person name="Yang S.P."/>
            <person name="Yorke J.A."/>
            <person name="Yoshida K."/>
            <person name="Zdobnov E."/>
            <person name="Zhang P."/>
            <person name="Zhang Y."/>
            <person name="Zimin A.V."/>
            <person name="Baldwin J."/>
            <person name="Abdouelleil A."/>
            <person name="Abdulkadir J."/>
            <person name="Abebe A."/>
            <person name="Abera B."/>
            <person name="Abreu J."/>
            <person name="Acer S.C."/>
            <person name="Aftuck L."/>
            <person name="Alexander A."/>
            <person name="An P."/>
            <person name="Anderson E."/>
            <person name="Anderson S."/>
            <person name="Arachi H."/>
            <person name="Azer M."/>
            <person name="Bachantsang P."/>
            <person name="Barry A."/>
            <person name="Bayul T."/>
            <person name="Berlin A."/>
            <person name="Bessette D."/>
            <person name="Bloom T."/>
            <person name="Blye J."/>
            <person name="Boguslavskiy L."/>
            <person name="Bonnet C."/>
            <person name="Boukhgalter B."/>
            <person name="Bourzgui I."/>
            <person name="Brown A."/>
            <person name="Cahill P."/>
            <person name="Channer S."/>
            <person name="Cheshatsang Y."/>
            <person name="Chuda L."/>
            <person name="Citroen M."/>
            <person name="Collymore A."/>
            <person name="Cooke P."/>
            <person name="Costello M."/>
            <person name="D'Aco K."/>
            <person name="Daza R."/>
            <person name="De Haan G."/>
            <person name="DeGray S."/>
            <person name="DeMaso C."/>
            <person name="Dhargay N."/>
            <person name="Dooley K."/>
            <person name="Dooley E."/>
            <person name="Doricent M."/>
            <person name="Dorje P."/>
            <person name="Dorjee K."/>
            <person name="Dupes A."/>
            <person name="Elong R."/>
            <person name="Falk J."/>
            <person name="Farina A."/>
            <person name="Faro S."/>
            <person name="Ferguson D."/>
            <person name="Fisher S."/>
            <person name="Foley C.D."/>
            <person name="Franke A."/>
            <person name="Friedrich D."/>
            <person name="Gadbois L."/>
            <person name="Gearin G."/>
            <person name="Gearin C.R."/>
            <person name="Giannoukos G."/>
            <person name="Goode T."/>
            <person name="Graham J."/>
            <person name="Grandbois E."/>
            <person name="Grewal S."/>
            <person name="Gyaltsen K."/>
            <person name="Hafez N."/>
            <person name="Hagos B."/>
            <person name="Hall J."/>
            <person name="Henson C."/>
            <person name="Hollinger A."/>
            <person name="Honan T."/>
            <person name="Huard M.D."/>
            <person name="Hughes L."/>
            <person name="Hurhula B."/>
            <person name="Husby M.E."/>
            <person name="Kamat A."/>
            <person name="Kanga B."/>
            <person name="Kashin S."/>
            <person name="Khazanovich D."/>
            <person name="Kisner P."/>
            <person name="Lance K."/>
            <person name="Lara M."/>
            <person name="Lee W."/>
            <person name="Lennon N."/>
            <person name="Letendre F."/>
            <person name="LeVine R."/>
            <person name="Lipovsky A."/>
            <person name="Liu X."/>
            <person name="Liu J."/>
            <person name="Liu S."/>
            <person name="Lokyitsang T."/>
            <person name="Lokyitsang Y."/>
            <person name="Lubonja R."/>
            <person name="Lui A."/>
            <person name="MacDonald P."/>
            <person name="Magnisalis V."/>
            <person name="Maru K."/>
            <person name="Matthews C."/>
            <person name="McCusker W."/>
            <person name="McDonough S."/>
            <person name="Mehta T."/>
            <person name="Meldrim J."/>
            <person name="Meneus L."/>
            <person name="Mihai O."/>
            <person name="Mihalev A."/>
            <person name="Mihova T."/>
            <person name="Mittelman R."/>
            <person name="Mlenga V."/>
            <person name="Montmayeur A."/>
            <person name="Mulrain L."/>
            <person name="Navidi A."/>
            <person name="Naylor J."/>
            <person name="Negash T."/>
            <person name="Nguyen T."/>
            <person name="Nguyen N."/>
            <person name="Nicol R."/>
            <person name="Norbu C."/>
            <person name="Norbu N."/>
            <person name="Novod N."/>
            <person name="O'Neill B."/>
            <person name="Osman S."/>
            <person name="Markiewicz E."/>
            <person name="Oyono O.L."/>
            <person name="Patti C."/>
            <person name="Phunkhang P."/>
            <person name="Pierre F."/>
            <person name="Priest M."/>
            <person name="Raghuraman S."/>
            <person name="Rege F."/>
            <person name="Reyes R."/>
            <person name="Rise C."/>
            <person name="Rogov P."/>
            <person name="Ross K."/>
            <person name="Ryan E."/>
            <person name="Settipalli S."/>
            <person name="Shea T."/>
            <person name="Sherpa N."/>
            <person name="Shi L."/>
            <person name="Shih D."/>
            <person name="Sparrow T."/>
            <person name="Spaulding J."/>
            <person name="Stalker J."/>
            <person name="Stange-Thomann N."/>
            <person name="Stavropoulos S."/>
            <person name="Stone C."/>
            <person name="Strader C."/>
            <person name="Tesfaye S."/>
            <person name="Thomson T."/>
            <person name="Thoulutsang Y."/>
            <person name="Thoulutsang D."/>
            <person name="Topham K."/>
            <person name="Topping I."/>
            <person name="Tsamla T."/>
            <person name="Vassiliev H."/>
            <person name="Vo A."/>
            <person name="Wangchuk T."/>
            <person name="Wangdi T."/>
            <person name="Weiand M."/>
            <person name="Wilkinson J."/>
            <person name="Wilson A."/>
            <person name="Yadav S."/>
            <person name="Young G."/>
            <person name="Yu Q."/>
            <person name="Zembek L."/>
            <person name="Zhong D."/>
            <person name="Zimmer A."/>
            <person name="Zwirko Z."/>
            <person name="Jaffe D.B."/>
            <person name="Alvarez P."/>
            <person name="Brockman W."/>
            <person name="Butler J."/>
            <person name="Chin C."/>
            <person name="Gnerre S."/>
            <person name="Grabherr M."/>
            <person name="Kleber M."/>
            <person name="Mauceli E."/>
            <person name="MacCallum I."/>
        </authorList>
    </citation>
    <scope>NUCLEOTIDE SEQUENCE [LARGE SCALE GENOMIC DNA]</scope>
    <source>
        <strain evidence="8">Tucson 14024-0371.13</strain>
    </source>
</reference>
<comment type="subcellular location">
    <subcellularLocation>
        <location evidence="1">Secreted</location>
    </subcellularLocation>
</comment>
<keyword evidence="4 6" id="KW-0732">Signal</keyword>
<keyword evidence="5" id="KW-1015">Disulfide bond</keyword>
<dbReference type="GO" id="GO:0005615">
    <property type="term" value="C:extracellular space"/>
    <property type="evidence" value="ECO:0007669"/>
    <property type="project" value="TreeGrafter"/>
</dbReference>
<evidence type="ECO:0000256" key="3">
    <source>
        <dbReference type="ARBA" id="ARBA00022525"/>
    </source>
</evidence>
<dbReference type="GO" id="GO:0007608">
    <property type="term" value="P:sensory perception of smell"/>
    <property type="evidence" value="ECO:0007669"/>
    <property type="project" value="TreeGrafter"/>
</dbReference>